<dbReference type="Pfam" id="PF24883">
    <property type="entry name" value="NPHP3_N"/>
    <property type="match status" value="1"/>
</dbReference>
<organism evidence="3 4">
    <name type="scientific">Anaerobranca californiensis DSM 14826</name>
    <dbReference type="NCBI Taxonomy" id="1120989"/>
    <lineage>
        <taxon>Bacteria</taxon>
        <taxon>Bacillati</taxon>
        <taxon>Bacillota</taxon>
        <taxon>Clostridia</taxon>
        <taxon>Eubacteriales</taxon>
        <taxon>Proteinivoracaceae</taxon>
        <taxon>Anaerobranca</taxon>
    </lineage>
</organism>
<keyword evidence="4" id="KW-1185">Reference proteome</keyword>
<dbReference type="SUPFAM" id="SSF52540">
    <property type="entry name" value="P-loop containing nucleoside triphosphate hydrolases"/>
    <property type="match status" value="2"/>
</dbReference>
<sequence length="359" mass="40505">MTVKIKNIYAGSNTSLGFYSFYDNVLSSLQRIFILKGGPGTGKSTLIKKIAGKLQNEGYNLTYLHCSSDIGSLDGVIVGDNIAIVDGTAPHIIDPKLPAITDEIINLGSFLNREKLLPHKKEISEIKEQISLHYKKAYEFFRKAKEIHDQWEEIYLKEMNFKLADEVAKNLIKFIIGNRKNKDKGLRKDMFFGAITPEGPVNFYDNLIKDITTKFIIKGRPGTGKSTLMKKIAKASLEAGFDTEVFHCAFDPESLDMVIIPKLDVVILDGTAPHVINPAAPMDIVIDMYTLCLPIDIDNRKKEELEAVEKEFNQMIAKGIPHLKEANILHKTMEKYYIGAMDFSKVDEVEKYLLEEIKL</sequence>
<dbReference type="EMBL" id="FRAI01000007">
    <property type="protein sequence ID" value="SHJ84394.1"/>
    <property type="molecule type" value="Genomic_DNA"/>
</dbReference>
<dbReference type="Gene3D" id="3.40.50.300">
    <property type="entry name" value="P-loop containing nucleotide triphosphate hydrolases"/>
    <property type="match status" value="2"/>
</dbReference>
<name>A0A1M6MLV0_9FIRM</name>
<accession>A0A1M6MLV0</accession>
<gene>
    <name evidence="3" type="ORF">SAMN02745227_00835</name>
</gene>
<dbReference type="Proteomes" id="UP000243547">
    <property type="component" value="Unassembled WGS sequence"/>
</dbReference>
<dbReference type="RefSeq" id="WP_072906561.1">
    <property type="nucleotide sequence ID" value="NZ_FRAI01000007.1"/>
</dbReference>
<dbReference type="InterPro" id="IPR056884">
    <property type="entry name" value="NPHP3-like_N"/>
</dbReference>
<evidence type="ECO:0000313" key="4">
    <source>
        <dbReference type="Proteomes" id="UP000243547"/>
    </source>
</evidence>
<dbReference type="AlphaFoldDB" id="A0A1M6MLV0"/>
<proteinExistence type="predicted"/>
<evidence type="ECO:0000256" key="1">
    <source>
        <dbReference type="ARBA" id="ARBA00022737"/>
    </source>
</evidence>
<dbReference type="OrthoDB" id="9781752at2"/>
<evidence type="ECO:0000259" key="2">
    <source>
        <dbReference type="Pfam" id="PF24883"/>
    </source>
</evidence>
<evidence type="ECO:0000313" key="3">
    <source>
        <dbReference type="EMBL" id="SHJ84394.1"/>
    </source>
</evidence>
<protein>
    <recommendedName>
        <fullName evidence="2">Nephrocystin 3-like N-terminal domain-containing protein</fullName>
    </recommendedName>
</protein>
<reference evidence="4" key="1">
    <citation type="submission" date="2016-11" db="EMBL/GenBank/DDBJ databases">
        <authorList>
            <person name="Varghese N."/>
            <person name="Submissions S."/>
        </authorList>
    </citation>
    <scope>NUCLEOTIDE SEQUENCE [LARGE SCALE GENOMIC DNA]</scope>
    <source>
        <strain evidence="4">DSM 14826</strain>
    </source>
</reference>
<dbReference type="STRING" id="1120989.SAMN02745227_00835"/>
<feature type="domain" description="Nephrocystin 3-like N-terminal" evidence="2">
    <location>
        <begin position="28"/>
        <end position="69"/>
    </location>
</feature>
<keyword evidence="1" id="KW-0677">Repeat</keyword>
<dbReference type="InterPro" id="IPR027417">
    <property type="entry name" value="P-loop_NTPase"/>
</dbReference>